<protein>
    <recommendedName>
        <fullName evidence="1">Aminoglycoside phosphotransferase domain-containing protein</fullName>
    </recommendedName>
</protein>
<dbReference type="PANTHER" id="PTHR21310:SF15">
    <property type="entry name" value="AMINOGLYCOSIDE PHOSPHOTRANSFERASE DOMAIN-CONTAINING PROTEIN"/>
    <property type="match status" value="1"/>
</dbReference>
<keyword evidence="3" id="KW-1185">Reference proteome</keyword>
<dbReference type="SUPFAM" id="SSF56112">
    <property type="entry name" value="Protein kinase-like (PK-like)"/>
    <property type="match status" value="1"/>
</dbReference>
<evidence type="ECO:0000259" key="1">
    <source>
        <dbReference type="Pfam" id="PF01636"/>
    </source>
</evidence>
<gene>
    <name evidence="2" type="ORF">JX265_012692</name>
</gene>
<dbReference type="Pfam" id="PF01636">
    <property type="entry name" value="APH"/>
    <property type="match status" value="1"/>
</dbReference>
<dbReference type="Proteomes" id="UP000829685">
    <property type="component" value="Unassembled WGS sequence"/>
</dbReference>
<organism evidence="2 3">
    <name type="scientific">Neoarthrinium moseri</name>
    <dbReference type="NCBI Taxonomy" id="1658444"/>
    <lineage>
        <taxon>Eukaryota</taxon>
        <taxon>Fungi</taxon>
        <taxon>Dikarya</taxon>
        <taxon>Ascomycota</taxon>
        <taxon>Pezizomycotina</taxon>
        <taxon>Sordariomycetes</taxon>
        <taxon>Xylariomycetidae</taxon>
        <taxon>Amphisphaeriales</taxon>
        <taxon>Apiosporaceae</taxon>
        <taxon>Neoarthrinium</taxon>
    </lineage>
</organism>
<dbReference type="OrthoDB" id="2831558at2759"/>
<comment type="caution">
    <text evidence="2">The sequence shown here is derived from an EMBL/GenBank/DDBJ whole genome shotgun (WGS) entry which is preliminary data.</text>
</comment>
<name>A0A9Q0AJJ2_9PEZI</name>
<dbReference type="PANTHER" id="PTHR21310">
    <property type="entry name" value="AMINOGLYCOSIDE PHOSPHOTRANSFERASE-RELATED-RELATED"/>
    <property type="match status" value="1"/>
</dbReference>
<dbReference type="AlphaFoldDB" id="A0A9Q0AJJ2"/>
<proteinExistence type="predicted"/>
<reference evidence="2" key="1">
    <citation type="submission" date="2021-03" db="EMBL/GenBank/DDBJ databases">
        <title>Revisited historic fungal species revealed as producer of novel bioactive compounds through whole genome sequencing and comparative genomics.</title>
        <authorList>
            <person name="Vignolle G.A."/>
            <person name="Hochenegger N."/>
            <person name="Mach R.L."/>
            <person name="Mach-Aigner A.R."/>
            <person name="Javad Rahimi M."/>
            <person name="Salim K.A."/>
            <person name="Chan C.M."/>
            <person name="Lim L.B.L."/>
            <person name="Cai F."/>
            <person name="Druzhinina I.S."/>
            <person name="U'Ren J.M."/>
            <person name="Derntl C."/>
        </authorList>
    </citation>
    <scope>NUCLEOTIDE SEQUENCE</scope>
    <source>
        <strain evidence="2">TUCIM 5799</strain>
    </source>
</reference>
<dbReference type="Gene3D" id="3.90.1200.10">
    <property type="match status" value="1"/>
</dbReference>
<dbReference type="InterPro" id="IPR011009">
    <property type="entry name" value="Kinase-like_dom_sf"/>
</dbReference>
<dbReference type="InterPro" id="IPR051678">
    <property type="entry name" value="AGP_Transferase"/>
</dbReference>
<evidence type="ECO:0000313" key="3">
    <source>
        <dbReference type="Proteomes" id="UP000829685"/>
    </source>
</evidence>
<evidence type="ECO:0000313" key="2">
    <source>
        <dbReference type="EMBL" id="KAI1853861.1"/>
    </source>
</evidence>
<accession>A0A9Q0AJJ2</accession>
<dbReference type="EMBL" id="JAFIMR010000056">
    <property type="protein sequence ID" value="KAI1853861.1"/>
    <property type="molecule type" value="Genomic_DNA"/>
</dbReference>
<feature type="domain" description="Aminoglycoside phosphotransferase" evidence="1">
    <location>
        <begin position="80"/>
        <end position="314"/>
    </location>
</feature>
<sequence>MNHENYHQRLDFVKSILQLNDLEAPKIETVEYNMNSKHPYNNYIYLVTLPSPPSTATTFRTVQSDEPQPGTVPMPANTKSLILRLANADPRTGMNNTNRVENEVASMTLARQALTGSKYSHIVPDIYAWASVATGQGFTVQQYMHGIMPDKVFKDLTLQDKSVVLAQMADILALFQKFKVPQTIDKFGGLRFDDCGNIISAQMTIYKGEPSATYSEFIRAIFSVKLQEADENPVMQGWTDKGVRARLDNFINSRLGDILKEHEDPEKMLVHSDFSTNNLLFDPSTLEVTAILDFDFSYVGTVVEEFMLFSFGNMSGGQLPGPLEDGAQLQLRNAMLNGYSRLSSIEDTSDVEWDVAKAWDDALAQAGAARPQTISNFERIADTYWFTDILSPFELDNPLMRKRRTAEQLKAIRERTENLIVRFLDKYEQTL</sequence>
<dbReference type="InterPro" id="IPR002575">
    <property type="entry name" value="Aminoglycoside_PTrfase"/>
</dbReference>